<evidence type="ECO:0000256" key="3">
    <source>
        <dbReference type="PROSITE-ProRule" id="PRU00175"/>
    </source>
</evidence>
<accession>A0ABM4CJL9</accession>
<feature type="coiled-coil region" evidence="4">
    <location>
        <begin position="133"/>
        <end position="167"/>
    </location>
</feature>
<evidence type="ECO:0000259" key="5">
    <source>
        <dbReference type="PROSITE" id="PS50089"/>
    </source>
</evidence>
<sequence length="399" mass="44898">MDGYDADFVYEIPSDMECGICLFVVREPVQIMACGHRFCSHCFEKLKTSSAERLRCPKDNGNINLDMVFYDKAAQRAVSNLAVKCSKMRDGCSWQGSLHELEKHVNDCYFHNKSNSVYQEHIKNQLRVLEETIIKKDQEFFDLKNQNSNLEQEFIAHKKEITNLTNNINARLNEILATNKDLTMRVQQFEKLKIGENIVGNSYDKNTSLPGSSLLSPCQKISGIPSDKRLTTPIVKLSTASSPKSSTTISNSRAPFIKPLTASCSSTKPFVQLTTASSVKHLSTPSNATLGAVQLSTTQSNSAIQSVQLLNASSVKHLVTTSASTTPFLANTLSSSNNSIPQVVQYPAVSWNHFDEPDWGGELEDWEFDYFVESHNYDYGNMDYDNMDEDEFEYYNDDY</sequence>
<dbReference type="PANTHER" id="PTHR10131">
    <property type="entry name" value="TNF RECEPTOR ASSOCIATED FACTOR"/>
    <property type="match status" value="1"/>
</dbReference>
<dbReference type="InterPro" id="IPR013083">
    <property type="entry name" value="Znf_RING/FYVE/PHD"/>
</dbReference>
<dbReference type="InterPro" id="IPR001841">
    <property type="entry name" value="Znf_RING"/>
</dbReference>
<dbReference type="PROSITE" id="PS50089">
    <property type="entry name" value="ZF_RING_2"/>
    <property type="match status" value="1"/>
</dbReference>
<evidence type="ECO:0000313" key="6">
    <source>
        <dbReference type="Proteomes" id="UP001652625"/>
    </source>
</evidence>
<keyword evidence="1 3" id="KW-0863">Zinc-finger</keyword>
<keyword evidence="2" id="KW-0862">Zinc</keyword>
<dbReference type="Proteomes" id="UP001652625">
    <property type="component" value="Chromosome 09"/>
</dbReference>
<dbReference type="GeneID" id="101237747"/>
<dbReference type="SUPFAM" id="SSF57850">
    <property type="entry name" value="RING/U-box"/>
    <property type="match status" value="1"/>
</dbReference>
<gene>
    <name evidence="7" type="primary">LOC101237747</name>
</gene>
<name>A0ABM4CJL9_HYDVU</name>
<dbReference type="Gene3D" id="3.30.40.10">
    <property type="entry name" value="Zinc/RING finger domain, C3HC4 (zinc finger)"/>
    <property type="match status" value="1"/>
</dbReference>
<dbReference type="PANTHER" id="PTHR10131:SF94">
    <property type="entry name" value="TNF RECEPTOR-ASSOCIATED FACTOR 4"/>
    <property type="match status" value="1"/>
</dbReference>
<evidence type="ECO:0000256" key="1">
    <source>
        <dbReference type="ARBA" id="ARBA00022771"/>
    </source>
</evidence>
<organism evidence="6 7">
    <name type="scientific">Hydra vulgaris</name>
    <name type="common">Hydra</name>
    <name type="synonym">Hydra attenuata</name>
    <dbReference type="NCBI Taxonomy" id="6087"/>
    <lineage>
        <taxon>Eukaryota</taxon>
        <taxon>Metazoa</taxon>
        <taxon>Cnidaria</taxon>
        <taxon>Hydrozoa</taxon>
        <taxon>Hydroidolina</taxon>
        <taxon>Anthoathecata</taxon>
        <taxon>Aplanulata</taxon>
        <taxon>Hydridae</taxon>
        <taxon>Hydra</taxon>
    </lineage>
</organism>
<dbReference type="RefSeq" id="XP_065661963.1">
    <property type="nucleotide sequence ID" value="XM_065805891.1"/>
</dbReference>
<keyword evidence="1 3" id="KW-0479">Metal-binding</keyword>
<dbReference type="SMART" id="SM00184">
    <property type="entry name" value="RING"/>
    <property type="match status" value="1"/>
</dbReference>
<evidence type="ECO:0000256" key="4">
    <source>
        <dbReference type="SAM" id="Coils"/>
    </source>
</evidence>
<proteinExistence type="predicted"/>
<reference evidence="7" key="1">
    <citation type="submission" date="2025-08" db="UniProtKB">
        <authorList>
            <consortium name="RefSeq"/>
        </authorList>
    </citation>
    <scope>IDENTIFICATION</scope>
</reference>
<dbReference type="Pfam" id="PF13639">
    <property type="entry name" value="zf-RING_2"/>
    <property type="match status" value="1"/>
</dbReference>
<keyword evidence="4" id="KW-0175">Coiled coil</keyword>
<feature type="domain" description="RING-type" evidence="5">
    <location>
        <begin position="18"/>
        <end position="60"/>
    </location>
</feature>
<evidence type="ECO:0000313" key="7">
    <source>
        <dbReference type="RefSeq" id="XP_065661963.1"/>
    </source>
</evidence>
<keyword evidence="6" id="KW-1185">Reference proteome</keyword>
<evidence type="ECO:0000256" key="2">
    <source>
        <dbReference type="ARBA" id="ARBA00022833"/>
    </source>
</evidence>
<protein>
    <submittedName>
        <fullName evidence="7">Uncharacterized protein LOC101237747 isoform X2</fullName>
    </submittedName>
</protein>